<dbReference type="Proteomes" id="UP000321769">
    <property type="component" value="Unassembled WGS sequence"/>
</dbReference>
<evidence type="ECO:0000313" key="1">
    <source>
        <dbReference type="EMBL" id="GEO87961.1"/>
    </source>
</evidence>
<keyword evidence="2" id="KW-1185">Reference proteome</keyword>
<accession>A0A512HR85</accession>
<dbReference type="AlphaFoldDB" id="A0A512HR85"/>
<protein>
    <submittedName>
        <fullName evidence="1">Uncharacterized protein</fullName>
    </submittedName>
</protein>
<proteinExistence type="predicted"/>
<dbReference type="EMBL" id="BJZQ01000001">
    <property type="protein sequence ID" value="GEO87961.1"/>
    <property type="molecule type" value="Genomic_DNA"/>
</dbReference>
<comment type="caution">
    <text evidence="1">The sequence shown here is derived from an EMBL/GenBank/DDBJ whole genome shotgun (WGS) entry which is preliminary data.</text>
</comment>
<name>A0A512HR85_9ACTN</name>
<gene>
    <name evidence="1" type="ORF">AFL01nite_02880</name>
</gene>
<organism evidence="1 2">
    <name type="scientific">Aeromicrobium flavum</name>
    <dbReference type="NCBI Taxonomy" id="416568"/>
    <lineage>
        <taxon>Bacteria</taxon>
        <taxon>Bacillati</taxon>
        <taxon>Actinomycetota</taxon>
        <taxon>Actinomycetes</taxon>
        <taxon>Propionibacteriales</taxon>
        <taxon>Nocardioidaceae</taxon>
        <taxon>Aeromicrobium</taxon>
    </lineage>
</organism>
<sequence length="169" mass="18049">MSMHLYRREERPRLRVPVVFPQVDVDVDDEGRIEVRVDGDPYGEAGVLSRSDLQRVVTAIAVDLDSAVRVDVRESDGATFTDIITPPFEDASAMPTEKEPGSQKFRTAAGEVCRTGLLPGEEVAVVVVVARVTADTTGTARFHLPSALAAAREVLLISQPAPPAATGAA</sequence>
<dbReference type="OrthoDB" id="4774250at2"/>
<reference evidence="1 2" key="1">
    <citation type="submission" date="2019-07" db="EMBL/GenBank/DDBJ databases">
        <title>Whole genome shotgun sequence of Aeromicrobium flavum NBRC 107625.</title>
        <authorList>
            <person name="Hosoyama A."/>
            <person name="Uohara A."/>
            <person name="Ohji S."/>
            <person name="Ichikawa N."/>
        </authorList>
    </citation>
    <scope>NUCLEOTIDE SEQUENCE [LARGE SCALE GENOMIC DNA]</scope>
    <source>
        <strain evidence="1 2">NBRC 107625</strain>
    </source>
</reference>
<evidence type="ECO:0000313" key="2">
    <source>
        <dbReference type="Proteomes" id="UP000321769"/>
    </source>
</evidence>
<dbReference type="RefSeq" id="WP_146825310.1">
    <property type="nucleotide sequence ID" value="NZ_BAAAYQ010000001.1"/>
</dbReference>